<dbReference type="Proteomes" id="UP000324896">
    <property type="component" value="Unassembled WGS sequence"/>
</dbReference>
<reference evidence="1 4" key="1">
    <citation type="submission" date="2016-10" db="EMBL/GenBank/DDBJ databases">
        <authorList>
            <person name="Varghese N."/>
            <person name="Submissions S."/>
        </authorList>
    </citation>
    <scope>NUCLEOTIDE SEQUENCE [LARGE SCALE GENOMIC DNA]</scope>
    <source>
        <strain evidence="1 4">WG10</strain>
    </source>
</reference>
<dbReference type="InterPro" id="IPR023198">
    <property type="entry name" value="PGP-like_dom2"/>
</dbReference>
<dbReference type="NCBIfam" id="TIGR01509">
    <property type="entry name" value="HAD-SF-IA-v3"/>
    <property type="match status" value="1"/>
</dbReference>
<dbReference type="Proteomes" id="UP000295758">
    <property type="component" value="Unassembled WGS sequence"/>
</dbReference>
<protein>
    <submittedName>
        <fullName evidence="1">Putative hydrolase of the HAD superfamily</fullName>
    </submittedName>
</protein>
<dbReference type="InterPro" id="IPR023214">
    <property type="entry name" value="HAD_sf"/>
</dbReference>
<dbReference type="PRINTS" id="PR00413">
    <property type="entry name" value="HADHALOGNASE"/>
</dbReference>
<dbReference type="SFLD" id="SFLDS00003">
    <property type="entry name" value="Haloacid_Dehalogenase"/>
    <property type="match status" value="1"/>
</dbReference>
<dbReference type="SUPFAM" id="SSF56784">
    <property type="entry name" value="HAD-like"/>
    <property type="match status" value="1"/>
</dbReference>
<dbReference type="RefSeq" id="WP_073156519.1">
    <property type="nucleotide sequence ID" value="NZ_FMYT01000007.1"/>
</dbReference>
<gene>
    <name evidence="2" type="ORF">BY453_10258</name>
    <name evidence="1" type="ORF">SAMN04488597_10761</name>
</gene>
<dbReference type="PANTHER" id="PTHR43611:SF3">
    <property type="entry name" value="FLAVIN MONONUCLEOTIDE HYDROLASE 1, CHLOROPLATIC"/>
    <property type="match status" value="1"/>
</dbReference>
<reference evidence="2 3" key="2">
    <citation type="submission" date="2019-03" db="EMBL/GenBank/DDBJ databases">
        <title>Deep subsurface shale carbon reservoir microbial communities from Ohio and West Virginia, USA.</title>
        <authorList>
            <person name="Wrighton K."/>
        </authorList>
    </citation>
    <scope>NUCLEOTIDE SEQUENCE [LARGE SCALE GENOMIC DNA]</scope>
    <source>
        <strain evidence="2 3">UTICA-S4D12</strain>
    </source>
</reference>
<organism evidence="1 4">
    <name type="scientific">Halanaerobium congolense</name>
    <dbReference type="NCBI Taxonomy" id="54121"/>
    <lineage>
        <taxon>Bacteria</taxon>
        <taxon>Bacillati</taxon>
        <taxon>Bacillota</taxon>
        <taxon>Clostridia</taxon>
        <taxon>Halanaerobiales</taxon>
        <taxon>Halanaerobiaceae</taxon>
        <taxon>Halanaerobium</taxon>
    </lineage>
</organism>
<dbReference type="SFLD" id="SFLDG01129">
    <property type="entry name" value="C1.5:_HAD__Beta-PGM__Phosphata"/>
    <property type="match status" value="1"/>
</dbReference>
<proteinExistence type="predicted"/>
<dbReference type="Gene3D" id="3.40.50.1000">
    <property type="entry name" value="HAD superfamily/HAD-like"/>
    <property type="match status" value="1"/>
</dbReference>
<sequence length="200" mass="23563">MIKNIIFDLGNVLLDFDPEQYLIDLNYQGKIKEKLKSEIFKTEEWLMLDRGTISQEEAVKIWQQRNPDLKAEIADVMAEWEKILTVKKDSLEILKSLAAKNYNLYILSNFHKKAFNYVTNRYDFFNYFDGRVISADVKMIKPEAEIYDYLLKEFNLEAESTVFIDDSRKNIEAALAKGIRVIHFKNAESLAEELKLYLRE</sequence>
<dbReference type="InterPro" id="IPR006439">
    <property type="entry name" value="HAD-SF_hydro_IA"/>
</dbReference>
<evidence type="ECO:0000313" key="1">
    <source>
        <dbReference type="EMBL" id="SDC49198.1"/>
    </source>
</evidence>
<name>A0A1G6M0X4_9FIRM</name>
<dbReference type="OrthoDB" id="9802350at2"/>
<dbReference type="CDD" id="cd02603">
    <property type="entry name" value="HAD_sEH-N_like"/>
    <property type="match status" value="1"/>
</dbReference>
<dbReference type="EMBL" id="SOAA01000002">
    <property type="protein sequence ID" value="TDS34624.1"/>
    <property type="molecule type" value="Genomic_DNA"/>
</dbReference>
<accession>A0A1G6M0X4</accession>
<evidence type="ECO:0000313" key="4">
    <source>
        <dbReference type="Proteomes" id="UP000324896"/>
    </source>
</evidence>
<dbReference type="STRING" id="54121.SAMN04515653_10258"/>
<evidence type="ECO:0000313" key="2">
    <source>
        <dbReference type="EMBL" id="TDS34624.1"/>
    </source>
</evidence>
<dbReference type="InterPro" id="IPR036412">
    <property type="entry name" value="HAD-like_sf"/>
</dbReference>
<evidence type="ECO:0000313" key="3">
    <source>
        <dbReference type="Proteomes" id="UP000295758"/>
    </source>
</evidence>
<keyword evidence="1" id="KW-0378">Hydrolase</keyword>
<dbReference type="PANTHER" id="PTHR43611">
    <property type="entry name" value="ALPHA-D-GLUCOSE 1-PHOSPHATE PHOSPHATASE"/>
    <property type="match status" value="1"/>
</dbReference>
<dbReference type="Pfam" id="PF00702">
    <property type="entry name" value="Hydrolase"/>
    <property type="match status" value="1"/>
</dbReference>
<dbReference type="Gene3D" id="1.10.150.240">
    <property type="entry name" value="Putative phosphatase, domain 2"/>
    <property type="match status" value="1"/>
</dbReference>
<dbReference type="GO" id="GO:0016787">
    <property type="term" value="F:hydrolase activity"/>
    <property type="evidence" value="ECO:0007669"/>
    <property type="project" value="UniProtKB-KW"/>
</dbReference>
<dbReference type="AlphaFoldDB" id="A0A1G6M0X4"/>
<dbReference type="EMBL" id="FMYT01000007">
    <property type="protein sequence ID" value="SDC49198.1"/>
    <property type="molecule type" value="Genomic_DNA"/>
</dbReference>